<dbReference type="PANTHER" id="PTHR22605:SF1">
    <property type="entry name" value="RZ-TYPE DOMAIN-CONTAINING PROTEIN"/>
    <property type="match status" value="1"/>
</dbReference>
<reference evidence="9 10" key="1">
    <citation type="journal article" date="2019" name="Environ. Microbiol.">
        <title>At the nexus of three kingdoms: the genome of the mycorrhizal fungus Gigaspora margarita provides insights into plant, endobacterial and fungal interactions.</title>
        <authorList>
            <person name="Venice F."/>
            <person name="Ghignone S."/>
            <person name="Salvioli di Fossalunga A."/>
            <person name="Amselem J."/>
            <person name="Novero M."/>
            <person name="Xianan X."/>
            <person name="Sedzielewska Toro K."/>
            <person name="Morin E."/>
            <person name="Lipzen A."/>
            <person name="Grigoriev I.V."/>
            <person name="Henrissat B."/>
            <person name="Martin F.M."/>
            <person name="Bonfante P."/>
        </authorList>
    </citation>
    <scope>NUCLEOTIDE SEQUENCE [LARGE SCALE GENOMIC DNA]</scope>
    <source>
        <strain evidence="9 10">BEG34</strain>
    </source>
</reference>
<dbReference type="PROSITE" id="PS51981">
    <property type="entry name" value="ZF_RZ"/>
    <property type="match status" value="1"/>
</dbReference>
<feature type="compositionally biased region" description="Acidic residues" evidence="7">
    <location>
        <begin position="3165"/>
        <end position="3175"/>
    </location>
</feature>
<dbReference type="GO" id="GO:0005524">
    <property type="term" value="F:ATP binding"/>
    <property type="evidence" value="ECO:0007669"/>
    <property type="project" value="InterPro"/>
</dbReference>
<dbReference type="GO" id="GO:0008270">
    <property type="term" value="F:zinc ion binding"/>
    <property type="evidence" value="ECO:0007669"/>
    <property type="project" value="UniProtKB-KW"/>
</dbReference>
<dbReference type="InterPro" id="IPR011704">
    <property type="entry name" value="ATPase_dyneun-rel_AAA"/>
</dbReference>
<sequence>MVAHIFKVFHVNVLFDTDSRELGLAVRGDCEALGNWNVLQVWLHRIPNSTLWVSDPVHVPANLDIEYRYCLALPESEFEDSHDIEIEPRKNLYDIWRNNDKFKKRPTSSEDYAFVDYIYENIKSPDDLKVGVLDYQYILKKYSREFKKIFGFIKPHLVTSKTEEQMLFLCVILGYYIDHQSSWFYKPSLPDSFPSDIMIKELKKIYDNSSLLPYDTQPMFVKAISALVQHNSKHGFTDWTTIFALAPRFDATYSFIDSIEVYDYKERPDDFIKLLKEVKLSVNDLKDANVLNKMINKLIKISYDAECLIYLQEHFKELENDSNLLCGIRSRLLELFKGKKLYWNDKNVTSLHKLLKDRNLKWQQREYASILEAIAESNQVNLLKSFPEIFNFISGLKSNTIKKQLEQESTKWFIKICKQQKSVSKIQESSAYNTFQYLSEMYSSSIYGREILKKLMNQNINKLLSDDSIFSITSYINVFHKDIITYFISLVKDRIGPLIQDPDEYLLEKIIQLCDSESNLNVRNCTCEEILCFILSRLQQVRNSKLSDIESFQISLFQFAKFWITIFKAKGCTQKLRSHPYFKETHEMVIHIATDIRNHTIKIRLFQTIFNCFINNEKVLVDYMNSAVENCSEYVIIEVLEKNRNQCNEYDLTLARLQRFYERLCPSQLVTDVQLYFNDLEKRSINTTIKESYTEEHWSMHSVTIGIMKNHYHLVGSRTFYNIFQSLLKQNLTVESAIKEIIEEAIKNFETICEAYDRWEEIKCTVASEFWKNVIVEHVEEEINFMIPYFCKLKSNSYPSHDALGTTAQNYQRLIGSIKHLVNISSTLERLCQLVNVIRALDIIPRDQDFWVEELKNNLEDKELLLCELYEIFDRINEIEKMLTNDIWSTIKEIFSAIDFVVFLKSLVGHDLKHLINGVDDHSDKRLIKENIVQKFIQLKQVLEPLLEKRYNKHLVMQEFLQILCGIMNMNPSLNSMLRLCNANAQALKNIYRNISNREEMTKEKIFYSVTKGEYLFERMEDDESKYTATLSYSSDILRDVVASYTFADLQDLRSRALLIVNTRAFVIEKTSDDESIKTVEITSDHMNEFVIRVDLAQEIIDAVSSLKELGHFKYRNFRTSARSTSDMKTLLNILLDDLRNWETIVNEAQQNHYYLTFFLAQHILTFYDYFSHNEKVVDTRTNIKEKCSLLLKFVNDKAKLPDISSDILNISIEPNNYYAILCKIGTLLYEIFSQIPTIQRQITAAVECDTAEVVHQGRLFIATCNDKFRVPNIIMSLCNIHNKCYPEVWQLLICKSSTTAEELQTFAKRCFFAAKNGYGEHLYCIANVEFLSFELQYQLVSSIRSLCHQEKQFYLALICCLENNMHYYILEQFLEHTHAIQGLEANSMHNIYKELCPNVFAVSSDLSGQGKTKWIEEQSSILGSVLRKFLISDGMTFGMLVRNLSEIRLKNAESLHLNIMLIDHHYDVNMFLFELFSFKIVRDRTDFLSIPSTLIYLEIESTMNQDLLNSIPIIRHLERKHLTWSINDTIIPQDEDSSIQIVARYLDAHDRNIINTVDIDLNDRKQLIPEMRCQQLLQKYFFDKTTQDIKTYRFLEIFINVFADQLKRMSSSAFFRVDTLKWMAAKYHDKFLGYIGSVFFLENPIFKDIRKTLLETLIGVSMNVATRSVNSKKDQLKNLSNEKDEDVTIKPWEDSNHLLVLFLSQSPDSICALYRDKSKVPKNVENLLKSQHFPADSEFELDSYDDMSSEDILKILECLARTTHEKREYAPNIYVLSTDNLLKMALILLRTRANVPVVICGEAGCGKTSLIQFLSVVVNVEFRILNLHAGVTKQQILDFLSSAETIAEKSEIWLFFDEINTCNHIGILADLIAHRLLLGKEIHKNIRLFAACNPYRLRQKADTQAGLQVDRYKEKSRLVYQVRPLPDQILDYVWDYGVLKPSDEKIYINMLVKRSQEDSLMADLFTELLFASQEFVRSHEGVHSVSLRDVKRAIIIFKFFFKSLSERQKISEKQNNILSKISHIGPNINIIKSYILALSLCYQVRFFDRKLRDLYQDKICEIFENFKEIEVNINSKTFAKMVQEEQKDFMKRMTKPDMVAENFALLENVLVITVCILTRIPLFIVGVPGASKSLAVRLVSQSLRGNDSDDPYFRTLPQVYLVPHQGSSSSTSDGILKVFNKAYNYQKGNSKEFPLITVVLLDEIGLAEKSPHNPLKVLHSLLEPNYPAELPEVAIIGISNWRLDNSKSSRALLVQRPNLESKDLIYTTRLLLGESTTSQFKALAESYLEYEKAQSINNFHGLRDYYSLVKSLGNREFAPMALARNFGGTNQMDELYKTRFSKVIKAFHGSVDNFNNYSIEHLIKANLKDKNARHLMIIGKSNSIINILTYKLKQWNKELVDKDSKSNEATFDLEPIVIYGSQFPDDFGDDYQYSVLSRIMMCVEMGKPLILTDLDKIYGSLYDLWNQNYITVGKDGDQTFYTRIALGAYSNPMVCVHKNFRCILVLDEKDVDLSDLPLLNRFEKQKMTINDMIDNSKKRLLNELVKWSMRISTFLNIEGEATSKFNESDMFIGFDKEETLQSLVIYNSNSPELKDETKILHKCKEQLIGIALPDGIVRSKNAILSSEEIDYWYNFYFQQYHENFPGYIKSLLEDATKAQGFNVIVYTFSNISTDIESSLNNILKCQIDKLSTFKSEEQFRSRIKNFWLESGDDILILQCDLDAANSECIKHAKFIIEQYKNEYMENKCSAIQVKHVCIILHLRKENTTSTISLFNFMCGWDLFTIETLILQEYPLLAYLDKDMVNVLETEYTFEKVIDHELLWCLLCIEFPPSCESADYIASLVQKIPCHKEFMNWMKTRTFGWLHDNQSKDWQLEVAINKRDLYLYSSFSIALQMYIRNQVRKPIAQLLFALEKLSGLLILDSDGLFEKENKNENEDSHEDNNVEVESNLFSFWEPIMMNTKIVNIESLKMPYTITDNIRGLKVPFSTYFMEQINKFKSIYQNDLMMLEKIPDNIEETGNLKSHIVDDCIERFSEHMMSIVPELKLPQFRLPNAYFNDFVTIISYGKAVNDQILRQIIFLHMRQRVPDPISLHVFWWDNEDLVLTELQLVLLFPNILEEILNTRLNESSEFNLENYLLKRISDIMINKLYDIIGNNRKKNDNNDEDKEDDIEDENNKEKNRYEVDFNDCDENNSLHIKNELQLWQRDIANILPIFYNLPNSIDNPSLSMLRVYNDLSKSISLAQLLQIRQHIADPFSKQSIDIVFEKLDQIEETGINLYSRRSFIYRCLNTIPLESPDRSHFYTKIFSQKPLQFTFHTIYLIFESENREHEELFFNLINSPEVLKSTERLQIIENILSEQKCSEMAELCCDVIQMQISAEFQFNELSKYFLKATDILINNSKELQKITAVALLKVFANEFWNCTELKKFLTSPIKFKFPNDDFNIADLNKRLKISHPLIYSFKIYLLKSLYLKGLTTYEIKQFCDSQQQILPWAGILKIDCDSRLGFDPYWGFEQYKQIDLLFKQISYGNESLISNIFNEIADDDDIIQKILLIGKIVSKFYLIRASRELTPNENILIEKISKGLQSSHLPEDYKMYLLNFMTNDHQLYELSLNAKNTDVFISSVVAHVVALHISNTVDTFPLTAYMQALNDHKDTYILTCQSDELALVTNVIISNESGIRRYQCKCGNIYFIDNCDRPDQIGECDQCKNEIGGLNHILSEGSSSIDEDRINQFISIKDKKGYIIEDTFDTYHTVRNLHPASYRILHLFLHIIIGVQAHLPTTIAFMNNQDCNIAQYCKKHIENDWQVLKDIFNCEDETLTLVIHAILLDMSQESRRNIEKFTLPDQRKTWEEDFSQRYVLPKIKNLIETTNDFRVALDRNAENLLENNEIMKVTDQYNEYNENYLPLFWRLIRKPDLDNFRSYYMSNTENNKVFPLLNIFLKHEKYLNHIQHLLPIIKFVQILSSRLSYKVDRQKARQLTFQQFIENESECDDTGKTKECLNAAFNSFANSWNCLIPHIKQYQCKDFSQEMPKMHNKISIVYGLYVYEPTDESAYISATIEFLVQLQNNFLNDVIDIPFGSCQSLKFIEKLDTQTNEQEPKYNLQSIHLKNAKEQQIINYDDISEIFLYCQHDLRLGHGQEIYYDLYKIEAELAIELVYEKKLIEANHDQMYLNSFVYHKELFSRSMTILEEIKNFVRQEPIPVNKRPEISENQMELLSILEIAICFLKQTSGGDCDTLIGDYIEKWMKLNLIKRNNGYELLIRTGLQLKHIVALYELVEENVADIVINCISLKYRAELNEPLKQEITNAIDFEQNGLENSTKIPAEAFIIALKRFIVRYLSNNSEIIRENVPLSLYFVDNNLPGCWPNHLSKDIIKDKFPTTLQISQIYNTYQYVKENKYLVDQKNKETTSNQIEQYNYSNKKQKKEIQSKRFRRS</sequence>
<protein>
    <submittedName>
        <fullName evidence="9">E3 ubiquitin-protein ligase</fullName>
    </submittedName>
</protein>
<dbReference type="Pfam" id="PF07728">
    <property type="entry name" value="AAA_5"/>
    <property type="match status" value="1"/>
</dbReference>
<evidence type="ECO:0000256" key="2">
    <source>
        <dbReference type="ARBA" id="ARBA00022490"/>
    </source>
</evidence>
<dbReference type="OrthoDB" id="2423195at2759"/>
<dbReference type="Gene3D" id="2.60.40.10">
    <property type="entry name" value="Immunoglobulins"/>
    <property type="match status" value="1"/>
</dbReference>
<dbReference type="PANTHER" id="PTHR22605">
    <property type="entry name" value="RZ-TYPE DOMAIN-CONTAINING PROTEIN"/>
    <property type="match status" value="1"/>
</dbReference>
<evidence type="ECO:0000256" key="5">
    <source>
        <dbReference type="ARBA" id="ARBA00022833"/>
    </source>
</evidence>
<dbReference type="GO" id="GO:0002376">
    <property type="term" value="P:immune system process"/>
    <property type="evidence" value="ECO:0007669"/>
    <property type="project" value="UniProtKB-KW"/>
</dbReference>
<name>A0A8H4EI68_GIGMA</name>
<keyword evidence="2" id="KW-0963">Cytoplasm</keyword>
<feature type="region of interest" description="Disordered" evidence="7">
    <location>
        <begin position="4420"/>
        <end position="4440"/>
    </location>
</feature>
<accession>A0A8H4EI68</accession>
<dbReference type="Proteomes" id="UP000439903">
    <property type="component" value="Unassembled WGS sequence"/>
</dbReference>
<dbReference type="EMBL" id="WTPW01000693">
    <property type="protein sequence ID" value="KAF0488046.1"/>
    <property type="molecule type" value="Genomic_DNA"/>
</dbReference>
<dbReference type="GO" id="GO:0016887">
    <property type="term" value="F:ATP hydrolysis activity"/>
    <property type="evidence" value="ECO:0007669"/>
    <property type="project" value="InterPro"/>
</dbReference>
<keyword evidence="4" id="KW-0863">Zinc-finger</keyword>
<dbReference type="GO" id="GO:0030246">
    <property type="term" value="F:carbohydrate binding"/>
    <property type="evidence" value="ECO:0007669"/>
    <property type="project" value="InterPro"/>
</dbReference>
<dbReference type="InterPro" id="IPR031248">
    <property type="entry name" value="RNF213"/>
</dbReference>
<keyword evidence="3" id="KW-0479">Metal-binding</keyword>
<proteinExistence type="predicted"/>
<dbReference type="SMART" id="SM00382">
    <property type="entry name" value="AAA"/>
    <property type="match status" value="2"/>
</dbReference>
<dbReference type="Pfam" id="PF20173">
    <property type="entry name" value="ZnF_RZ-type"/>
    <property type="match status" value="1"/>
</dbReference>
<dbReference type="InterPro" id="IPR046439">
    <property type="entry name" value="ZF_RZ_dom"/>
</dbReference>
<dbReference type="SUPFAM" id="SSF52540">
    <property type="entry name" value="P-loop containing nucleoside triphosphate hydrolases"/>
    <property type="match status" value="2"/>
</dbReference>
<dbReference type="Gene3D" id="3.40.50.300">
    <property type="entry name" value="P-loop containing nucleotide triphosphate hydrolases"/>
    <property type="match status" value="1"/>
</dbReference>
<dbReference type="InterPro" id="IPR027417">
    <property type="entry name" value="P-loop_NTPase"/>
</dbReference>
<evidence type="ECO:0000256" key="7">
    <source>
        <dbReference type="SAM" id="MobiDB-lite"/>
    </source>
</evidence>
<evidence type="ECO:0000256" key="1">
    <source>
        <dbReference type="ARBA" id="ARBA00004496"/>
    </source>
</evidence>
<dbReference type="InterPro" id="IPR013784">
    <property type="entry name" value="Carb-bd-like_fold"/>
</dbReference>
<dbReference type="InterPro" id="IPR003593">
    <property type="entry name" value="AAA+_ATPase"/>
</dbReference>
<keyword evidence="6" id="KW-0391">Immunity</keyword>
<evidence type="ECO:0000313" key="9">
    <source>
        <dbReference type="EMBL" id="KAF0488046.1"/>
    </source>
</evidence>
<feature type="domain" description="RZ-type" evidence="8">
    <location>
        <begin position="3663"/>
        <end position="3735"/>
    </location>
</feature>
<keyword evidence="10" id="KW-1185">Reference proteome</keyword>
<feature type="region of interest" description="Disordered" evidence="7">
    <location>
        <begin position="3159"/>
        <end position="3181"/>
    </location>
</feature>
<gene>
    <name evidence="9" type="ORF">F8M41_022421</name>
</gene>
<dbReference type="GO" id="GO:0005737">
    <property type="term" value="C:cytoplasm"/>
    <property type="evidence" value="ECO:0007669"/>
    <property type="project" value="UniProtKB-SubCell"/>
</dbReference>
<evidence type="ECO:0000259" key="8">
    <source>
        <dbReference type="PROSITE" id="PS51981"/>
    </source>
</evidence>
<dbReference type="SUPFAM" id="SSF49452">
    <property type="entry name" value="Starch-binding domain-like"/>
    <property type="match status" value="1"/>
</dbReference>
<comment type="subcellular location">
    <subcellularLocation>
        <location evidence="1">Cytoplasm</location>
    </subcellularLocation>
</comment>
<evidence type="ECO:0000256" key="3">
    <source>
        <dbReference type="ARBA" id="ARBA00022723"/>
    </source>
</evidence>
<keyword evidence="5" id="KW-0862">Zinc</keyword>
<dbReference type="InterPro" id="IPR013783">
    <property type="entry name" value="Ig-like_fold"/>
</dbReference>
<dbReference type="GO" id="GO:0004842">
    <property type="term" value="F:ubiquitin-protein transferase activity"/>
    <property type="evidence" value="ECO:0007669"/>
    <property type="project" value="InterPro"/>
</dbReference>
<evidence type="ECO:0000256" key="6">
    <source>
        <dbReference type="ARBA" id="ARBA00022859"/>
    </source>
</evidence>
<organism evidence="9 10">
    <name type="scientific">Gigaspora margarita</name>
    <dbReference type="NCBI Taxonomy" id="4874"/>
    <lineage>
        <taxon>Eukaryota</taxon>
        <taxon>Fungi</taxon>
        <taxon>Fungi incertae sedis</taxon>
        <taxon>Mucoromycota</taxon>
        <taxon>Glomeromycotina</taxon>
        <taxon>Glomeromycetes</taxon>
        <taxon>Diversisporales</taxon>
        <taxon>Gigasporaceae</taxon>
        <taxon>Gigaspora</taxon>
    </lineage>
</organism>
<comment type="caution">
    <text evidence="9">The sequence shown here is derived from an EMBL/GenBank/DDBJ whole genome shotgun (WGS) entry which is preliminary data.</text>
</comment>
<evidence type="ECO:0000256" key="4">
    <source>
        <dbReference type="ARBA" id="ARBA00022771"/>
    </source>
</evidence>
<evidence type="ECO:0000313" key="10">
    <source>
        <dbReference type="Proteomes" id="UP000439903"/>
    </source>
</evidence>